<keyword evidence="1" id="KW-0732">Signal</keyword>
<sequence>MKKFLFILSLFCVLSYAYELKLNANITALKLDKQNLYIGTDKGEILQYNIKDKSLKELLSLPKIKNYYGDDFAKIYNIDIFKHTLLILSEGDFGAKNLSFYKENLQIKKLEENSIIKAFFINENTYLLISIGSEIELIDKSLKNIKKFNFSHSSLNDAVLNEDKGRLVAGFESGEVELFDLKNWKMLKNYDKMHKDNIYQVDFKNNIILSCGTDRRIGVVKNEEQNFLQKDFLIYTCALSPNGEFAVYSDNEAGVSEVFSTSDFKPVKTFNNENLMSEFIIFLNNKDFIVSGFGDSIMFRSIDE</sequence>
<dbReference type="KEGG" id="cjj:CJJ81176_0805"/>
<dbReference type="AlphaFoldDB" id="A0A0H3PAR1"/>
<proteinExistence type="predicted"/>
<feature type="chain" id="PRO_5002617500" evidence="1">
    <location>
        <begin position="18"/>
        <end position="304"/>
    </location>
</feature>
<dbReference type="RefSeq" id="WP_002857025.1">
    <property type="nucleotide sequence ID" value="NC_008787.1"/>
</dbReference>
<evidence type="ECO:0000313" key="2">
    <source>
        <dbReference type="EMBL" id="EAQ72338.1"/>
    </source>
</evidence>
<dbReference type="EMBL" id="CP000538">
    <property type="protein sequence ID" value="EAQ72338.1"/>
    <property type="molecule type" value="Genomic_DNA"/>
</dbReference>
<gene>
    <name evidence="2" type="primary">napL</name>
    <name evidence="2" type="ordered locus">CJJ81176_0805</name>
</gene>
<dbReference type="InterPro" id="IPR036322">
    <property type="entry name" value="WD40_repeat_dom_sf"/>
</dbReference>
<evidence type="ECO:0000256" key="1">
    <source>
        <dbReference type="SAM" id="SignalP"/>
    </source>
</evidence>
<evidence type="ECO:0000313" key="3">
    <source>
        <dbReference type="Proteomes" id="UP000000646"/>
    </source>
</evidence>
<dbReference type="eggNOG" id="COG3391">
    <property type="taxonomic scope" value="Bacteria"/>
</dbReference>
<name>A0A0H3PAR1_CAMJJ</name>
<dbReference type="Proteomes" id="UP000000646">
    <property type="component" value="Chromosome"/>
</dbReference>
<protein>
    <submittedName>
        <fullName evidence="2">NapL protein</fullName>
    </submittedName>
</protein>
<dbReference type="InterPro" id="IPR015943">
    <property type="entry name" value="WD40/YVTN_repeat-like_dom_sf"/>
</dbReference>
<dbReference type="SUPFAM" id="SSF50978">
    <property type="entry name" value="WD40 repeat-like"/>
    <property type="match status" value="1"/>
</dbReference>
<dbReference type="HOGENOM" id="CLU_076338_1_0_7"/>
<dbReference type="Gene3D" id="2.130.10.10">
    <property type="entry name" value="YVTN repeat-like/Quinoprotein amine dehydrogenase"/>
    <property type="match status" value="1"/>
</dbReference>
<accession>A0A0H3PAR1</accession>
<reference evidence="3" key="1">
    <citation type="submission" date="2006-12" db="EMBL/GenBank/DDBJ databases">
        <authorList>
            <person name="Fouts D.E."/>
            <person name="Nelson K.E."/>
            <person name="Sebastian Y."/>
        </authorList>
    </citation>
    <scope>NUCLEOTIDE SEQUENCE [LARGE SCALE GENOMIC DNA]</scope>
    <source>
        <strain evidence="3">81-176</strain>
    </source>
</reference>
<feature type="signal peptide" evidence="1">
    <location>
        <begin position="1"/>
        <end position="17"/>
    </location>
</feature>
<organism evidence="2 3">
    <name type="scientific">Campylobacter jejuni subsp. jejuni serotype O:23/36 (strain 81-176)</name>
    <dbReference type="NCBI Taxonomy" id="354242"/>
    <lineage>
        <taxon>Bacteria</taxon>
        <taxon>Pseudomonadati</taxon>
        <taxon>Campylobacterota</taxon>
        <taxon>Epsilonproteobacteria</taxon>
        <taxon>Campylobacterales</taxon>
        <taxon>Campylobacteraceae</taxon>
        <taxon>Campylobacter</taxon>
    </lineage>
</organism>